<keyword evidence="1" id="KW-0812">Transmembrane</keyword>
<keyword evidence="3" id="KW-1185">Reference proteome</keyword>
<dbReference type="PANTHER" id="PTHR12242">
    <property type="entry name" value="OS02G0130600 PROTEIN-RELATED"/>
    <property type="match status" value="1"/>
</dbReference>
<protein>
    <recommendedName>
        <fullName evidence="4">Protein rolling stone</fullName>
    </recommendedName>
</protein>
<name>A0AAN8JIG7_PATCE</name>
<reference evidence="2 3" key="1">
    <citation type="submission" date="2024-01" db="EMBL/GenBank/DDBJ databases">
        <title>The genome of the rayed Mediterranean limpet Patella caerulea (Linnaeus, 1758).</title>
        <authorList>
            <person name="Anh-Thu Weber A."/>
            <person name="Halstead-Nussloch G."/>
        </authorList>
    </citation>
    <scope>NUCLEOTIDE SEQUENCE [LARGE SCALE GENOMIC DNA]</scope>
    <source>
        <strain evidence="2">AATW-2023a</strain>
        <tissue evidence="2">Whole specimen</tissue>
    </source>
</reference>
<feature type="transmembrane region" description="Helical" evidence="1">
    <location>
        <begin position="36"/>
        <end position="57"/>
    </location>
</feature>
<dbReference type="EMBL" id="JAZGQO010000010">
    <property type="protein sequence ID" value="KAK6176373.1"/>
    <property type="molecule type" value="Genomic_DNA"/>
</dbReference>
<sequence length="314" mass="36705">MGPNIKEEFQLKNFGLGHNNPKEFVSSQLGCPTFYILWRICWPLYHFGWIIASGVLNFQWASSEENRVKWFIYLTNWTYFMLTVETIVEAVILIYVRLWRKDVVQGLNKDMPWYLKQLWILYNIATTASFIVTALYWSMIFKASKGVNPVSLSVHGINSVYVFLNLFITAVPIRILHFYQPVIYGIIYTVFTAIYHAVNGTNMRDQPYVYSVLNWDKPTKTIIMTIISTFIAIPIMHLVVYLLYFIRVSVYHQCRNRKEQCKIEDQKEDGTHKNGYLKKSGDNNFDNGGYIEKSSMNGKVTEQNSETNLIIDKF</sequence>
<dbReference type="Proteomes" id="UP001347796">
    <property type="component" value="Unassembled WGS sequence"/>
</dbReference>
<dbReference type="PANTHER" id="PTHR12242:SF49">
    <property type="entry name" value="HEADBUTT, ISOFORM E"/>
    <property type="match status" value="1"/>
</dbReference>
<proteinExistence type="predicted"/>
<dbReference type="AlphaFoldDB" id="A0AAN8JIG7"/>
<feature type="transmembrane region" description="Helical" evidence="1">
    <location>
        <begin position="119"/>
        <end position="140"/>
    </location>
</feature>
<dbReference type="Pfam" id="PF21534">
    <property type="entry name" value="Rost"/>
    <property type="match status" value="1"/>
</dbReference>
<feature type="transmembrane region" description="Helical" evidence="1">
    <location>
        <begin position="222"/>
        <end position="246"/>
    </location>
</feature>
<evidence type="ECO:0008006" key="4">
    <source>
        <dbReference type="Google" id="ProtNLM"/>
    </source>
</evidence>
<evidence type="ECO:0000256" key="1">
    <source>
        <dbReference type="SAM" id="Phobius"/>
    </source>
</evidence>
<gene>
    <name evidence="2" type="ORF">SNE40_014673</name>
</gene>
<dbReference type="InterPro" id="IPR049352">
    <property type="entry name" value="Rost"/>
</dbReference>
<evidence type="ECO:0000313" key="2">
    <source>
        <dbReference type="EMBL" id="KAK6176373.1"/>
    </source>
</evidence>
<feature type="transmembrane region" description="Helical" evidence="1">
    <location>
        <begin position="178"/>
        <end position="198"/>
    </location>
</feature>
<keyword evidence="1" id="KW-0472">Membrane</keyword>
<feature type="transmembrane region" description="Helical" evidence="1">
    <location>
        <begin position="152"/>
        <end position="171"/>
    </location>
</feature>
<organism evidence="2 3">
    <name type="scientific">Patella caerulea</name>
    <name type="common">Rayed Mediterranean limpet</name>
    <dbReference type="NCBI Taxonomy" id="87958"/>
    <lineage>
        <taxon>Eukaryota</taxon>
        <taxon>Metazoa</taxon>
        <taxon>Spiralia</taxon>
        <taxon>Lophotrochozoa</taxon>
        <taxon>Mollusca</taxon>
        <taxon>Gastropoda</taxon>
        <taxon>Patellogastropoda</taxon>
        <taxon>Patelloidea</taxon>
        <taxon>Patellidae</taxon>
        <taxon>Patella</taxon>
    </lineage>
</organism>
<evidence type="ECO:0000313" key="3">
    <source>
        <dbReference type="Proteomes" id="UP001347796"/>
    </source>
</evidence>
<keyword evidence="1" id="KW-1133">Transmembrane helix</keyword>
<feature type="transmembrane region" description="Helical" evidence="1">
    <location>
        <begin position="77"/>
        <end position="98"/>
    </location>
</feature>
<accession>A0AAN8JIG7</accession>
<comment type="caution">
    <text evidence="2">The sequence shown here is derived from an EMBL/GenBank/DDBJ whole genome shotgun (WGS) entry which is preliminary data.</text>
</comment>
<dbReference type="GO" id="GO:0016020">
    <property type="term" value="C:membrane"/>
    <property type="evidence" value="ECO:0007669"/>
    <property type="project" value="TreeGrafter"/>
</dbReference>